<comment type="caution">
    <text evidence="2">The sequence shown here is derived from an EMBL/GenBank/DDBJ whole genome shotgun (WGS) entry which is preliminary data.</text>
</comment>
<gene>
    <name evidence="2" type="ORF">IV02_08400</name>
</gene>
<organism evidence="2 3">
    <name type="scientific">Pseudomonas syringae</name>
    <dbReference type="NCBI Taxonomy" id="317"/>
    <lineage>
        <taxon>Bacteria</taxon>
        <taxon>Pseudomonadati</taxon>
        <taxon>Pseudomonadota</taxon>
        <taxon>Gammaproteobacteria</taxon>
        <taxon>Pseudomonadales</taxon>
        <taxon>Pseudomonadaceae</taxon>
        <taxon>Pseudomonas</taxon>
    </lineage>
</organism>
<feature type="transmembrane region" description="Helical" evidence="1">
    <location>
        <begin position="290"/>
        <end position="310"/>
    </location>
</feature>
<evidence type="ECO:0008006" key="4">
    <source>
        <dbReference type="Google" id="ProtNLM"/>
    </source>
</evidence>
<evidence type="ECO:0000256" key="1">
    <source>
        <dbReference type="SAM" id="Phobius"/>
    </source>
</evidence>
<sequence>MSFFKKVLAGIHALLFKQREDEASEGGFPKIDPERIKIDLKIIAQARAQGAVGVPDASDTRLTETEHQIRGTVGKLRLATFKSGERWLRLIQARLDSIDLTQEKNRTVQLGDEFVRKADSILSQADAELQDEIRTAKAHKEILARFRSENGLPDTPAKIVGWTDHALKVGSLVICCAIESAVNSTFFASAMQGGLLEGLLLACLLAVVNIIVCFVAGRFYTNKNHVHRARRVIGFTAGLLGLVGTIAIGVFVAYCRYVMPQIDEETTNQLQLIWRSISALASPFSDLESIGLFIVTVLFGLIALHHGYAWSDRYPGYAKVYRAYVESYQTMIEVIERLRAELDKEKKSTLETIDAGVKKAKDAIKHFKYSMGEKSVAKKKVIEHLVLADNTILALTQAYRYENQMVRPADKPRPDYFNNEVVLDTQEFPDFGIERDEARLKIQEQMLNDLLVVLEPTRARVQSSFTQKFDQLKPLESQV</sequence>
<evidence type="ECO:0000313" key="3">
    <source>
        <dbReference type="Proteomes" id="UP000028643"/>
    </source>
</evidence>
<dbReference type="RefSeq" id="WP_047573722.1">
    <property type="nucleotide sequence ID" value="NZ_JPQT01000097.1"/>
</dbReference>
<protein>
    <recommendedName>
        <fullName evidence="4">Transmembrane protein</fullName>
    </recommendedName>
</protein>
<proteinExistence type="predicted"/>
<feature type="transmembrane region" description="Helical" evidence="1">
    <location>
        <begin position="232"/>
        <end position="254"/>
    </location>
</feature>
<keyword evidence="1" id="KW-0472">Membrane</keyword>
<dbReference type="EMBL" id="JPQT01000097">
    <property type="protein sequence ID" value="KFE52443.1"/>
    <property type="molecule type" value="Genomic_DNA"/>
</dbReference>
<accession>A0A085VAI0</accession>
<reference evidence="2 3" key="1">
    <citation type="submission" date="2014-07" db="EMBL/GenBank/DDBJ databases">
        <title>Draft Genome Sequences of Environmental Pseudomonas syringae strains.</title>
        <authorList>
            <person name="Baltrus D.A."/>
            <person name="Berge O."/>
            <person name="Morris C."/>
        </authorList>
    </citation>
    <scope>NUCLEOTIDE SEQUENCE [LARGE SCALE GENOMIC DNA]</scope>
    <source>
        <strain evidence="2 3">CEB003</strain>
    </source>
</reference>
<feature type="transmembrane region" description="Helical" evidence="1">
    <location>
        <begin position="199"/>
        <end position="220"/>
    </location>
</feature>
<keyword evidence="1" id="KW-1133">Transmembrane helix</keyword>
<dbReference type="Proteomes" id="UP000028643">
    <property type="component" value="Unassembled WGS sequence"/>
</dbReference>
<dbReference type="AlphaFoldDB" id="A0A085VAI0"/>
<keyword evidence="1" id="KW-0812">Transmembrane</keyword>
<name>A0A085VAI0_PSESX</name>
<dbReference type="PATRIC" id="fig|317.174.peg.1719"/>
<evidence type="ECO:0000313" key="2">
    <source>
        <dbReference type="EMBL" id="KFE52443.1"/>
    </source>
</evidence>